<evidence type="ECO:0000256" key="6">
    <source>
        <dbReference type="SAM" id="MobiDB-lite"/>
    </source>
</evidence>
<dbReference type="PANTHER" id="PTHR45912:SF3">
    <property type="entry name" value="CILIA- AND FLAGELLA-ASSOCIATED PROTEIN 47"/>
    <property type="match status" value="1"/>
</dbReference>
<feature type="compositionally biased region" description="Basic residues" evidence="6">
    <location>
        <begin position="1800"/>
        <end position="1818"/>
    </location>
</feature>
<dbReference type="InterPro" id="IPR013783">
    <property type="entry name" value="Ig-like_fold"/>
</dbReference>
<dbReference type="InterPro" id="IPR053879">
    <property type="entry name" value="HYDIN_VesB_CFA65-like_Ig"/>
</dbReference>
<dbReference type="GO" id="GO:0060271">
    <property type="term" value="P:cilium assembly"/>
    <property type="evidence" value="ECO:0007669"/>
    <property type="project" value="TreeGrafter"/>
</dbReference>
<evidence type="ECO:0000256" key="4">
    <source>
        <dbReference type="ARBA" id="ARBA00023069"/>
    </source>
</evidence>
<dbReference type="OrthoDB" id="10060824at2759"/>
<feature type="region of interest" description="Disordered" evidence="6">
    <location>
        <begin position="1"/>
        <end position="69"/>
    </location>
</feature>
<evidence type="ECO:0000313" key="9">
    <source>
        <dbReference type="Proteomes" id="UP000054408"/>
    </source>
</evidence>
<feature type="compositionally biased region" description="Low complexity" evidence="6">
    <location>
        <begin position="1"/>
        <end position="15"/>
    </location>
</feature>
<dbReference type="InterPro" id="IPR001715">
    <property type="entry name" value="CH_dom"/>
</dbReference>
<dbReference type="EMBL" id="GL349486">
    <property type="protein sequence ID" value="KNC54185.1"/>
    <property type="molecule type" value="Genomic_DNA"/>
</dbReference>
<dbReference type="InterPro" id="IPR058952">
    <property type="entry name" value="Ig_CFAP47"/>
</dbReference>
<keyword evidence="3" id="KW-0963">Cytoplasm</keyword>
<sequence length="3307" mass="353258">MPLTFAPSARSSSSSSHHRRARLSPARPAPATPTPLRKTTLALDGPTHAPPSSSASATRGPGTGLAAGDGVRAMPARAEANHGDAFPIAVAPDEVVFPDVAPDTLYIFNLRLQNVGPDTVRVCLAPPASAKFSFADGAVTSFSLAPGLSHYLDLQFRAEETTADVHDAVRVSLACGDALIPVRALIPRPVLGLSALAVDFGTLPPAVPATRTVTLTNSGAMDGQFRLALPEPGTPDAEAAQPFSITPSRGVVSAGGSLALRVAFKGPSVGVFRAVLPLHCIDPGSRLPVVSSLEVTASVVKQALTLYTANGAAVLDVVDFGAMYYGQSRVVSGLLTNNGPLPVSFAVIFGKDRGGATSVMTTASDLVKHGGARAGLTESAQDAEKFIMTLEPSRGTLAPGQSLTMTCTFAPPATGATAAAGASLAADAPSPSLYFKVPYFIEMVETGAKTKVTLKGEAHVPSLAFSATIFQFGPCPINSHLDMEFTVKNTNEELPATVAFGKLAHFAVSARKLTLLPLQTKSLLLRFAPKQYGEFSGLLTIRACAGTYSRTLSVSGLCTTAARLPPALAALPPSAPHLVHPDDYARALNRQPSASSRRTKPAPPPSALVDKRFSYDEATAARIAAAKSTYNGYLKESAAARVAATKARDRRRSVDFLNGVDLGMVPGSGLEEPQLALPPAREKLYLEHVPGDSDAVSYLKNLKLHSGDEFIATKFPAEAAHPAQKKECTSVLSTAELRDIVRGPAFIDFGTVSVFSANAKSFNVTNNLDQAVSVAVFATEHEELSASTAKPQVIPPGATAGFDIRYTSLVPQKFNRMIQYMVNGHHAFSFSVKAESIATRLALSHSFLEFHFPPDVIEPRVTEVITMTNPGNAPAEFRWTPVNTIESSSPVFDIVPLTGAVPPASSLNCHITYTPDASPEDVTIFKLSVKGGSELSLTCRGAIGVGKASFSTDAVDFGVVSVGMVDEATVYLLNVGRHDVFYTLDSLASAGDSFGDLMITSPTSGRIPVGSRAKVTVSFAPTQPQDLRTRLSAAIRGAGRVSLVISASAEVPSLSIEEPAFDFGQVYIGATTRLPVTLANTGRIPASCYLDLSEEPEFTVDIPAEYVDMLDATGDAPIMMVADIAGPAGSVFDQETLANTIGALASNIYKLTLEPGTKLSFELVFRPIDPFELAFQLPLRMISIEDAGDLRRVVTATALRAPLDVSETNYDFGEVVILKPGALPYTHTLVLTNQDSRGFRWSFELSHDLLADDTFVLEPTEGHLNPGQRASVRVSFTPLASTAYLLTLPITIDGGEAGLRTMTITTRGRGVYPNLTFLPATLHLPVVPLGFTSRASVTISGQGYDALDLVYELPLDSRSLPLAVEFPGATALTRDASSTTIEVTFSASSAMAFATTIDFIDSDGVRFPLHVTGITDNCFLTLFPFVAPVRSDFAFVEGSAASPPRPPLSRSGRSSTGDSAPLSPGPASVLPLDLQQPLELGGSEGAAGKTIYLRLATLTDRQVFENRMALLPQYLSRSASILESGRVGLSGGGGSGLVMAGGPASGGPVVSFQLDDRGSPDGRGSSLADVEGVDSPLGALLRQAADVICTWLSARILPLPIKNFPDDAVREDGRPIAAAFKALTGKKLPGRVGKRSAANKVDYAHKLFRQYANLTRIIRAAGGLLTQVEPEDFLTLAECDRVRTAALKKADPEISQETIYAERDLLERAYPFRSLAAWTYTTLQMIRCYVLPRVTLDSWVERIVALQSPPTDLAYMADLTDDEALEFGLPASSRKATKRGRSAAPTGRRDGPPEPSKPGQKARKAGRAGRRGPGRSGRRSGVTPGGGSSGGGSGAPTGPSYNGVPYATVLASRKLTEASLDASNVYSRSEMLLLEWASVCYELVYPTSARPLLNFDIDFADGVVLAAILVVYIPQLSSSWLSSIYQETGTSHHIESNAEKVLNAFREASLDFPLDEGDIVAPDPINIMLLLAYLYEVLPAYQPLAKIKFSGALHEELSKAVVLRNPSSTAAIIYSIWLTGSSDFYVKQSSIRLEPSETASLPVFFESKFSAVRRGRLTLIAKKAGAAQGSILAFELESDINDLKPVEVMYVTSRCYENETVKITFENTSPFNAQFALSLSQSMVTPILRPESEAARAPSRSPVPASAVPAADVDAYLADIDVLRSSAAGSQVGGGGGGGVASALERNDVSGVLGFPADPFWCRLAAELAGVGVLELAPSEKVTIPIEFLPFLEGEYVCRLQFVDERAGEFVYEVRGRAMLPQPIDVRRWSTQVKTPLSKTFVVHEKNPGLERAKGVVLERLRLVGSDMNVLRAVTMAMRAPMPRRQYAVTYVMPKVKGAERALAGPDVVWVDSSGSGASGRNSDGGMGLGESLTLVYAPTEQGIIRARLLLRSMFDVRVYDFEGSATAPPERASLQLSTPARTTLVQPIPLVRNEGDNPINVRAVLSGPHFRGPTMVVIPAGEAAEYELTFSPPVECAVSGKLVLTNTETSLSSIYMLEGEGTSPLAEDHLVVQVQARKTTGVSFPLANTMSRSSISVTAETDLAFASGPASVSLEPGARTQYELVIAPTRSGKTLGQVTFSYPDGSYVWYTIEVEASPPDCEGLLEASAELRSRTTLRVQLKNVLGQDATFSVTYKGHGLSGPSEFRVGAQSKGEYLLQFVPLKEGKHAGEVTFTHEELGEYTYVLELEGKPVKAVALEPLSCEVGKVARTSLTLRSPLRVQVMLMISNSNPHNFRLEPEMVVLSPLTPTQVYVEYHPSAIGQAQTATIKLSHPETGSWVFEARGTGSPPTKMDAVTVTERIRFHNSSQLNFVNPFEHELRVSVALVTPEDVAAAEVAASAAAARAAAEAAEREALNSAGSAVRMLAGRGGTRAAQRQASLRSRAGTSLTVRAGTSLSRVGSSMSLLRGTGSARGSDHGGASESEPSGDEVAGASKRVWALPQPGNFTLPGFGVLRIPYTFSPTEMRTYEAELVVRAEPKTRGEAGGKPIEWVYPLRGIAEAPVASEVYELRARSREKADEIFDFYATGLGAFDGLESFWHVLNVPVEHEAAVRASLTVTPVVNTLRRSTEPLRFRFEFEPSLPFETDVQFLVHKKSGGLWRYTLHLTADEPDVDDVFSMDAILHKTTAIAFRQANYTAAESAPFTAYFTPESSFDFTVEPSEGELPPASGENAGGEGGQRFVVYCQPSSYGRVQRGWLVIKTAAYQWTYEINGQPPEYVPPSDSTRRVPLDNKISPQMRKSLLARKSQKKNFMRANVARIRGLASANEAQAREERAREAREERRREAARARTAEVAFGAPESRRA</sequence>
<keyword evidence="5" id="KW-0966">Cell projection</keyword>
<dbReference type="Gene3D" id="2.60.40.10">
    <property type="entry name" value="Immunoglobulins"/>
    <property type="match status" value="8"/>
</dbReference>
<dbReference type="Pfam" id="PF22544">
    <property type="entry name" value="HYDIN_VesB_CFA65-like_Ig"/>
    <property type="match status" value="2"/>
</dbReference>
<dbReference type="Pfam" id="PF24529">
    <property type="entry name" value="CFAP47"/>
    <property type="match status" value="1"/>
</dbReference>
<dbReference type="GO" id="GO:0005737">
    <property type="term" value="C:cytoplasm"/>
    <property type="evidence" value="ECO:0007669"/>
    <property type="project" value="UniProtKB-SubCell"/>
</dbReference>
<evidence type="ECO:0000313" key="8">
    <source>
        <dbReference type="EMBL" id="KNC54185.1"/>
    </source>
</evidence>
<proteinExistence type="predicted"/>
<comment type="subcellular location">
    <subcellularLocation>
        <location evidence="1">Cell projection</location>
        <location evidence="1">Cilium</location>
    </subcellularLocation>
    <subcellularLocation>
        <location evidence="2">Cytoplasm</location>
    </subcellularLocation>
</comment>
<dbReference type="PANTHER" id="PTHR45912">
    <property type="entry name" value="CILIA- AND FLAGELLA-ASSOCIATED PROTEIN 47"/>
    <property type="match status" value="1"/>
</dbReference>
<feature type="compositionally biased region" description="Basic and acidic residues" evidence="6">
    <location>
        <begin position="3272"/>
        <end position="3294"/>
    </location>
</feature>
<dbReference type="GeneID" id="25568312"/>
<feature type="domain" description="Calponin-homology (CH)" evidence="7">
    <location>
        <begin position="1867"/>
        <end position="1979"/>
    </location>
</feature>
<dbReference type="PROSITE" id="PS50021">
    <property type="entry name" value="CH"/>
    <property type="match status" value="1"/>
</dbReference>
<evidence type="ECO:0000259" key="7">
    <source>
        <dbReference type="PROSITE" id="PS50021"/>
    </source>
</evidence>
<evidence type="ECO:0000256" key="5">
    <source>
        <dbReference type="ARBA" id="ARBA00023273"/>
    </source>
</evidence>
<dbReference type="Proteomes" id="UP000054408">
    <property type="component" value="Unassembled WGS sequence"/>
</dbReference>
<dbReference type="RefSeq" id="XP_013754001.1">
    <property type="nucleotide sequence ID" value="XM_013898547.1"/>
</dbReference>
<feature type="region of interest" description="Disordered" evidence="6">
    <location>
        <begin position="1768"/>
        <end position="1840"/>
    </location>
</feature>
<evidence type="ECO:0000256" key="2">
    <source>
        <dbReference type="ARBA" id="ARBA00004496"/>
    </source>
</evidence>
<dbReference type="InterPro" id="IPR036872">
    <property type="entry name" value="CH_dom_sf"/>
</dbReference>
<dbReference type="GO" id="GO:0005929">
    <property type="term" value="C:cilium"/>
    <property type="evidence" value="ECO:0007669"/>
    <property type="project" value="UniProtKB-SubCell"/>
</dbReference>
<evidence type="ECO:0000256" key="3">
    <source>
        <dbReference type="ARBA" id="ARBA00022490"/>
    </source>
</evidence>
<dbReference type="STRING" id="461836.A0A0L0DPK1"/>
<evidence type="ECO:0000256" key="1">
    <source>
        <dbReference type="ARBA" id="ARBA00004138"/>
    </source>
</evidence>
<dbReference type="Gene3D" id="1.10.418.10">
    <property type="entry name" value="Calponin-like domain"/>
    <property type="match status" value="1"/>
</dbReference>
<name>A0A0L0DPK1_THETB</name>
<feature type="region of interest" description="Disordered" evidence="6">
    <location>
        <begin position="1438"/>
        <end position="1468"/>
    </location>
</feature>
<dbReference type="InterPro" id="IPR056343">
    <property type="entry name" value="CFAP47_dom"/>
</dbReference>
<keyword evidence="9" id="KW-1185">Reference proteome</keyword>
<dbReference type="SUPFAM" id="SSF47576">
    <property type="entry name" value="Calponin-homology domain, CH-domain"/>
    <property type="match status" value="1"/>
</dbReference>
<protein>
    <recommendedName>
        <fullName evidence="7">Calponin-homology (CH) domain-containing protein</fullName>
    </recommendedName>
</protein>
<dbReference type="OMA" id="PMTNEAK"/>
<feature type="compositionally biased region" description="Gly residues" evidence="6">
    <location>
        <begin position="1823"/>
        <end position="1835"/>
    </location>
</feature>
<keyword evidence="4" id="KW-0969">Cilium</keyword>
<feature type="region of interest" description="Disordered" evidence="6">
    <location>
        <begin position="2905"/>
        <end position="2934"/>
    </location>
</feature>
<dbReference type="Pfam" id="PF26579">
    <property type="entry name" value="Ig_CFAP47"/>
    <property type="match status" value="1"/>
</dbReference>
<dbReference type="eggNOG" id="ENOG502QQ4Q">
    <property type="taxonomic scope" value="Eukaryota"/>
</dbReference>
<feature type="compositionally biased region" description="Low complexity" evidence="6">
    <location>
        <begin position="45"/>
        <end position="60"/>
    </location>
</feature>
<feature type="compositionally biased region" description="Low complexity" evidence="6">
    <location>
        <begin position="1438"/>
        <end position="1455"/>
    </location>
</feature>
<reference evidence="8 9" key="1">
    <citation type="submission" date="2010-05" db="EMBL/GenBank/DDBJ databases">
        <title>The Genome Sequence of Thecamonas trahens ATCC 50062.</title>
        <authorList>
            <consortium name="The Broad Institute Genome Sequencing Platform"/>
            <person name="Russ C."/>
            <person name="Cuomo C."/>
            <person name="Shea T."/>
            <person name="Young S.K."/>
            <person name="Zeng Q."/>
            <person name="Koehrsen M."/>
            <person name="Haas B."/>
            <person name="Borodovsky M."/>
            <person name="Guigo R."/>
            <person name="Alvarado L."/>
            <person name="Berlin A."/>
            <person name="Bochicchio J."/>
            <person name="Borenstein D."/>
            <person name="Chapman S."/>
            <person name="Chen Z."/>
            <person name="Freedman E."/>
            <person name="Gellesch M."/>
            <person name="Goldberg J."/>
            <person name="Griggs A."/>
            <person name="Gujja S."/>
            <person name="Heilman E."/>
            <person name="Heiman D."/>
            <person name="Hepburn T."/>
            <person name="Howarth C."/>
            <person name="Jen D."/>
            <person name="Larson L."/>
            <person name="Mehta T."/>
            <person name="Park D."/>
            <person name="Pearson M."/>
            <person name="Roberts A."/>
            <person name="Saif S."/>
            <person name="Shenoy N."/>
            <person name="Sisk P."/>
            <person name="Stolte C."/>
            <person name="Sykes S."/>
            <person name="Thomson T."/>
            <person name="Walk T."/>
            <person name="White J."/>
            <person name="Yandava C."/>
            <person name="Burger G."/>
            <person name="Gray M.W."/>
            <person name="Holland P.W.H."/>
            <person name="King N."/>
            <person name="Lang F.B.F."/>
            <person name="Roger A.J."/>
            <person name="Ruiz-Trillo I."/>
            <person name="Lander E."/>
            <person name="Nusbaum C."/>
        </authorList>
    </citation>
    <scope>NUCLEOTIDE SEQUENCE [LARGE SCALE GENOMIC DNA]</scope>
    <source>
        <strain evidence="8 9">ATCC 50062</strain>
    </source>
</reference>
<gene>
    <name evidence="8" type="ORF">AMSG_09971</name>
</gene>
<accession>A0A0L0DPK1</accession>
<feature type="region of interest" description="Disordered" evidence="6">
    <location>
        <begin position="3268"/>
        <end position="3307"/>
    </location>
</feature>
<organism evidence="8 9">
    <name type="scientific">Thecamonas trahens ATCC 50062</name>
    <dbReference type="NCBI Taxonomy" id="461836"/>
    <lineage>
        <taxon>Eukaryota</taxon>
        <taxon>Apusozoa</taxon>
        <taxon>Apusomonadida</taxon>
        <taxon>Apusomonadidae</taxon>
        <taxon>Thecamonas</taxon>
    </lineage>
</organism>